<gene>
    <name evidence="2" type="ORF">IU449_26320</name>
</gene>
<accession>A0ABS0DHS7</accession>
<dbReference type="Pfam" id="PF08491">
    <property type="entry name" value="SE"/>
    <property type="match status" value="1"/>
</dbReference>
<dbReference type="Gene3D" id="3.50.50.60">
    <property type="entry name" value="FAD/NAD(P)-binding domain"/>
    <property type="match status" value="1"/>
</dbReference>
<proteinExistence type="predicted"/>
<dbReference type="EMBL" id="JADLQN010000009">
    <property type="protein sequence ID" value="MBF6358015.1"/>
    <property type="molecule type" value="Genomic_DNA"/>
</dbReference>
<dbReference type="PANTHER" id="PTHR43422">
    <property type="entry name" value="THIAMINE THIAZOLE SYNTHASE"/>
    <property type="match status" value="1"/>
</dbReference>
<dbReference type="InterPro" id="IPR013698">
    <property type="entry name" value="Squalene_epoxidase"/>
</dbReference>
<dbReference type="SUPFAM" id="SSF51905">
    <property type="entry name" value="FAD/NAD(P)-binding domain"/>
    <property type="match status" value="1"/>
</dbReference>
<protein>
    <submittedName>
        <fullName evidence="2">FAD-dependent oxidoreductase</fullName>
    </submittedName>
</protein>
<dbReference type="Proteomes" id="UP000707731">
    <property type="component" value="Unassembled WGS sequence"/>
</dbReference>
<comment type="caution">
    <text evidence="2">The sequence shown here is derived from an EMBL/GenBank/DDBJ whole genome shotgun (WGS) entry which is preliminary data.</text>
</comment>
<evidence type="ECO:0000313" key="2">
    <source>
        <dbReference type="EMBL" id="MBF6358015.1"/>
    </source>
</evidence>
<feature type="domain" description="Squalene epoxidase" evidence="1">
    <location>
        <begin position="305"/>
        <end position="363"/>
    </location>
</feature>
<dbReference type="RefSeq" id="WP_195004857.1">
    <property type="nucleotide sequence ID" value="NZ_JADLQN010000009.1"/>
</dbReference>
<dbReference type="InterPro" id="IPR036188">
    <property type="entry name" value="FAD/NAD-bd_sf"/>
</dbReference>
<evidence type="ECO:0000259" key="1">
    <source>
        <dbReference type="Pfam" id="PF08491"/>
    </source>
</evidence>
<name>A0ABS0DHS7_9NOCA</name>
<dbReference type="PANTHER" id="PTHR43422:SF3">
    <property type="entry name" value="THIAMINE THIAZOLE SYNTHASE"/>
    <property type="match status" value="1"/>
</dbReference>
<sequence>MNSDRSAARESSSGEFTNAPGRAVVLGAGIAGLLAARVLSEHFADVLLVERDPLDTEGPRRGVPQGRHLHGLLDRGRTILEQLYPGFTSEATELGAGTAEALVGTRWYLGGLRAAPTATGLTSLMATRPLLEAVIRRRTLATPGIRWCAGAAHGLLGDADEVRAVLLSGDSGVRPEAAELIVDATGRGSRAPEWLIALGACAPAEERLEVGLGYASTLIPHVEGRLDGHRSVIISTGADGRGGGAIRVEGDRWHVTLAGMLGDHPPTDPAGFAAFAATLAAPDIHGLIAAAESAGHRSGTAQRQRAIVPHKFRSPVRRRFDRLKSVPRGFVVLGDALCSFNPLYAQGMTVAAQQAIVLRDCLAAGGRADLPARFYSAASDVVDVAWRLSAGSDLANPAVPGPRGLRIRLTNAYVARAHRAAHVDPVVSRTFLRVANLVEPPTALLRPDLARRILWRRDHRIGRVAEPPAVADPTG</sequence>
<keyword evidence="3" id="KW-1185">Reference proteome</keyword>
<reference evidence="2 3" key="1">
    <citation type="submission" date="2020-10" db="EMBL/GenBank/DDBJ databases">
        <title>Identification of Nocardia species via Next-generation sequencing and recognition of intraspecies genetic diversity.</title>
        <authorList>
            <person name="Li P."/>
            <person name="Li P."/>
            <person name="Lu B."/>
        </authorList>
    </citation>
    <scope>NUCLEOTIDE SEQUENCE [LARGE SCALE GENOMIC DNA]</scope>
    <source>
        <strain evidence="2 3">BJ06-0143</strain>
    </source>
</reference>
<evidence type="ECO:0000313" key="3">
    <source>
        <dbReference type="Proteomes" id="UP000707731"/>
    </source>
</evidence>
<organism evidence="2 3">
    <name type="scientific">Nocardia higoensis</name>
    <dbReference type="NCBI Taxonomy" id="228599"/>
    <lineage>
        <taxon>Bacteria</taxon>
        <taxon>Bacillati</taxon>
        <taxon>Actinomycetota</taxon>
        <taxon>Actinomycetes</taxon>
        <taxon>Mycobacteriales</taxon>
        <taxon>Nocardiaceae</taxon>
        <taxon>Nocardia</taxon>
    </lineage>
</organism>